<evidence type="ECO:0000313" key="3">
    <source>
        <dbReference type="Proteomes" id="UP001224087"/>
    </source>
</evidence>
<proteinExistence type="predicted"/>
<organism evidence="2 3">
    <name type="scientific">Cedratvirus kamchatka</name>
    <dbReference type="NCBI Taxonomy" id="2716914"/>
    <lineage>
        <taxon>Viruses</taxon>
        <taxon>Pithoviruses</taxon>
        <taxon>Orthocedratvirinae</taxon>
        <taxon>Alphacedratvirus</taxon>
        <taxon>Alphacedratvirus rossiense</taxon>
    </lineage>
</organism>
<keyword evidence="1" id="KW-0472">Membrane</keyword>
<dbReference type="EMBL" id="MN873693">
    <property type="protein sequence ID" value="QIN54223.1"/>
    <property type="molecule type" value="Genomic_DNA"/>
</dbReference>
<sequence length="58" mass="6620">MYIFILIVLIQQALCLLLLNNQGYQGLEILYDITKLSLYTICAALVIWSATFLLPLFP</sequence>
<accession>A0A6G8MXD5</accession>
<protein>
    <submittedName>
        <fullName evidence="2">Membrane protein</fullName>
    </submittedName>
</protein>
<keyword evidence="1" id="KW-1133">Transmembrane helix</keyword>
<reference evidence="2" key="1">
    <citation type="submission" date="2019-12" db="EMBL/GenBank/DDBJ databases">
        <title>The DNA Methylation Landscape of Giant Viruses.</title>
        <authorList>
            <person name="Jeudy S."/>
            <person name="Rigou S."/>
            <person name="Alempic J.-M."/>
            <person name="Claverie J.-M."/>
            <person name="Abergel C."/>
            <person name="Legendre M."/>
        </authorList>
    </citation>
    <scope>NUCLEOTIDE SEQUENCE</scope>
    <source>
        <strain evidence="2">P4</strain>
    </source>
</reference>
<gene>
    <name evidence="2" type="primary">ck98</name>
</gene>
<keyword evidence="1" id="KW-0812">Transmembrane</keyword>
<dbReference type="Proteomes" id="UP001224087">
    <property type="component" value="Segment"/>
</dbReference>
<evidence type="ECO:0000313" key="2">
    <source>
        <dbReference type="EMBL" id="QIN54223.1"/>
    </source>
</evidence>
<evidence type="ECO:0000256" key="1">
    <source>
        <dbReference type="SAM" id="Phobius"/>
    </source>
</evidence>
<feature type="transmembrane region" description="Helical" evidence="1">
    <location>
        <begin position="37"/>
        <end position="57"/>
    </location>
</feature>
<name>A0A6G8MXD5_9VIRU</name>
<keyword evidence="3" id="KW-1185">Reference proteome</keyword>